<reference evidence="3" key="2">
    <citation type="submission" date="2025-09" db="UniProtKB">
        <authorList>
            <consortium name="Ensembl"/>
        </authorList>
    </citation>
    <scope>IDENTIFICATION</scope>
</reference>
<evidence type="ECO:0000313" key="3">
    <source>
        <dbReference type="Ensembl" id="ENSCCRP00010040392.1"/>
    </source>
</evidence>
<feature type="domain" description="Tc1-like transposase DDE" evidence="2">
    <location>
        <begin position="137"/>
        <end position="289"/>
    </location>
</feature>
<evidence type="ECO:0000259" key="2">
    <source>
        <dbReference type="Pfam" id="PF13358"/>
    </source>
</evidence>
<dbReference type="GO" id="GO:0006313">
    <property type="term" value="P:DNA transposition"/>
    <property type="evidence" value="ECO:0007669"/>
    <property type="project" value="InterPro"/>
</dbReference>
<dbReference type="PANTHER" id="PTHR23022">
    <property type="entry name" value="TRANSPOSABLE ELEMENT-RELATED"/>
    <property type="match status" value="1"/>
</dbReference>
<name>A0A8C1K2I3_CYPCA</name>
<evidence type="ECO:0000313" key="4">
    <source>
        <dbReference type="Proteomes" id="UP000694427"/>
    </source>
</evidence>
<evidence type="ECO:0000259" key="1">
    <source>
        <dbReference type="Pfam" id="PF01498"/>
    </source>
</evidence>
<dbReference type="InterPro" id="IPR002492">
    <property type="entry name" value="Transposase_Tc1-like"/>
</dbReference>
<dbReference type="Pfam" id="PF01498">
    <property type="entry name" value="HTH_Tnp_Tc3_2"/>
    <property type="match status" value="1"/>
</dbReference>
<dbReference type="InterPro" id="IPR052338">
    <property type="entry name" value="Transposase_5"/>
</dbReference>
<dbReference type="InterPro" id="IPR036397">
    <property type="entry name" value="RNaseH_sf"/>
</dbReference>
<dbReference type="InterPro" id="IPR009057">
    <property type="entry name" value="Homeodomain-like_sf"/>
</dbReference>
<feature type="domain" description="Transposase Tc1-like" evidence="1">
    <location>
        <begin position="84"/>
        <end position="128"/>
    </location>
</feature>
<dbReference type="Proteomes" id="UP000694427">
    <property type="component" value="Unplaced"/>
</dbReference>
<protein>
    <submittedName>
        <fullName evidence="3">Uncharacterized protein</fullName>
    </submittedName>
</protein>
<proteinExistence type="predicted"/>
<dbReference type="SUPFAM" id="SSF46689">
    <property type="entry name" value="Homeodomain-like"/>
    <property type="match status" value="1"/>
</dbReference>
<dbReference type="Ensembl" id="ENSCCRT00010044357.1">
    <property type="protein sequence ID" value="ENSCCRP00010040392.1"/>
    <property type="gene ID" value="ENSCCRG00010017261.1"/>
</dbReference>
<dbReference type="Pfam" id="PF13358">
    <property type="entry name" value="DDE_3"/>
    <property type="match status" value="1"/>
</dbReference>
<keyword evidence="4" id="KW-1185">Reference proteome</keyword>
<accession>A0A8C1K2I3</accession>
<dbReference type="GO" id="GO:0015074">
    <property type="term" value="P:DNA integration"/>
    <property type="evidence" value="ECO:0007669"/>
    <property type="project" value="InterPro"/>
</dbReference>
<reference evidence="3" key="1">
    <citation type="submission" date="2025-08" db="UniProtKB">
        <authorList>
            <consortium name="Ensembl"/>
        </authorList>
    </citation>
    <scope>IDENTIFICATION</scope>
</reference>
<dbReference type="InterPro" id="IPR038717">
    <property type="entry name" value="Tc1-like_DDE_dom"/>
</dbReference>
<dbReference type="GO" id="GO:0003677">
    <property type="term" value="F:DNA binding"/>
    <property type="evidence" value="ECO:0007669"/>
    <property type="project" value="InterPro"/>
</dbReference>
<sequence>MPQMSQVLRERAIGMLTAGMSTRAVARELNVHFSTISFSTSNWPHNHKPRVTTPAQDLHIQHLHLQDHLRPATRTAAATTGLHNQRISTQTVRDSLREAHLHAHRPLRGLDLTAVRSRNRLEWANAHIRWRLALWRDVLFTDESRFSLYRADGRQRVWCCVGERFADVNAVNQVAHGGGGVMVWAGVCYGQRTQVHFIDGILNAQRYRDKILRPIVVPSIHDPHLTFSFFLFFFFHLLMLQHDNARPHVARICTQFLESENIPVLAWPAYSPDMSSTEHFWDALDLQIQQCVPVPANIQQLHTAIEEEWTNILQATVNNLVNSMQRRCVALREANGGHTILLTNTDLDRFVNNI</sequence>
<organism evidence="3 4">
    <name type="scientific">Cyprinus carpio</name>
    <name type="common">Common carp</name>
    <dbReference type="NCBI Taxonomy" id="7962"/>
    <lineage>
        <taxon>Eukaryota</taxon>
        <taxon>Metazoa</taxon>
        <taxon>Chordata</taxon>
        <taxon>Craniata</taxon>
        <taxon>Vertebrata</taxon>
        <taxon>Euteleostomi</taxon>
        <taxon>Actinopterygii</taxon>
        <taxon>Neopterygii</taxon>
        <taxon>Teleostei</taxon>
        <taxon>Ostariophysi</taxon>
        <taxon>Cypriniformes</taxon>
        <taxon>Cyprinidae</taxon>
        <taxon>Cyprininae</taxon>
        <taxon>Cyprinus</taxon>
    </lineage>
</organism>
<dbReference type="Gene3D" id="3.30.420.10">
    <property type="entry name" value="Ribonuclease H-like superfamily/Ribonuclease H"/>
    <property type="match status" value="1"/>
</dbReference>
<dbReference type="AlphaFoldDB" id="A0A8C1K2I3"/>
<dbReference type="PANTHER" id="PTHR23022:SF135">
    <property type="entry name" value="SI:DKEY-77F5.3"/>
    <property type="match status" value="1"/>
</dbReference>